<dbReference type="AlphaFoldDB" id="A0A6H1P1T4"/>
<dbReference type="EMBL" id="CP051128">
    <property type="protein sequence ID" value="QIZ07513.1"/>
    <property type="molecule type" value="Genomic_DNA"/>
</dbReference>
<keyword evidence="6" id="KW-0808">Transferase</keyword>
<evidence type="ECO:0000256" key="4">
    <source>
        <dbReference type="ARBA" id="ARBA00022630"/>
    </source>
</evidence>
<reference evidence="13 14" key="1">
    <citation type="submission" date="2020-04" db="EMBL/GenBank/DDBJ databases">
        <title>Genome-Wide Identification of 5-Methylcytosine Sites in Bacterial Genomes By High-Throughput Sequencing of MspJI Restriction Fragments.</title>
        <authorList>
            <person name="Wu V."/>
        </authorList>
    </citation>
    <scope>NUCLEOTIDE SEQUENCE [LARGE SCALE GENOMIC DNA]</scope>
    <source>
        <strain evidence="13 14">S2</strain>
    </source>
</reference>
<keyword evidence="5" id="KW-0288">FMN</keyword>
<comment type="similarity">
    <text evidence="2">Belongs to the RibF family.</text>
</comment>
<evidence type="ECO:0000256" key="10">
    <source>
        <dbReference type="ARBA" id="ARBA00022840"/>
    </source>
</evidence>
<evidence type="ECO:0000256" key="6">
    <source>
        <dbReference type="ARBA" id="ARBA00022679"/>
    </source>
</evidence>
<protein>
    <recommendedName>
        <fullName evidence="3">FAD synthase</fullName>
        <ecNumber evidence="3">2.7.7.2</ecNumber>
    </recommendedName>
</protein>
<dbReference type="InterPro" id="IPR004821">
    <property type="entry name" value="Cyt_trans-like"/>
</dbReference>
<evidence type="ECO:0000256" key="3">
    <source>
        <dbReference type="ARBA" id="ARBA00012393"/>
    </source>
</evidence>
<dbReference type="SUPFAM" id="SSF52374">
    <property type="entry name" value="Nucleotidylyl transferase"/>
    <property type="match status" value="1"/>
</dbReference>
<accession>A0A6H1P1T4</accession>
<comment type="catalytic activity">
    <reaction evidence="11">
        <text>FMN + ATP + H(+) = FAD + diphosphate</text>
        <dbReference type="Rhea" id="RHEA:17237"/>
        <dbReference type="ChEBI" id="CHEBI:15378"/>
        <dbReference type="ChEBI" id="CHEBI:30616"/>
        <dbReference type="ChEBI" id="CHEBI:33019"/>
        <dbReference type="ChEBI" id="CHEBI:57692"/>
        <dbReference type="ChEBI" id="CHEBI:58210"/>
        <dbReference type="EC" id="2.7.7.2"/>
    </reaction>
</comment>
<dbReference type="GO" id="GO:0003919">
    <property type="term" value="F:FMN adenylyltransferase activity"/>
    <property type="evidence" value="ECO:0007669"/>
    <property type="project" value="UniProtKB-EC"/>
</dbReference>
<evidence type="ECO:0000256" key="9">
    <source>
        <dbReference type="ARBA" id="ARBA00022827"/>
    </source>
</evidence>
<keyword evidence="8" id="KW-0547">Nucleotide-binding</keyword>
<evidence type="ECO:0000256" key="5">
    <source>
        <dbReference type="ARBA" id="ARBA00022643"/>
    </source>
</evidence>
<feature type="domain" description="FAD synthetase" evidence="12">
    <location>
        <begin position="17"/>
        <end position="169"/>
    </location>
</feature>
<comment type="pathway">
    <text evidence="1">Cofactor biosynthesis; FAD biosynthesis; FAD from FMN: step 1/1.</text>
</comment>
<dbReference type="Pfam" id="PF06574">
    <property type="entry name" value="FAD_syn"/>
    <property type="match status" value="1"/>
</dbReference>
<dbReference type="CDD" id="cd02064">
    <property type="entry name" value="FAD_synthetase_N"/>
    <property type="match status" value="1"/>
</dbReference>
<evidence type="ECO:0000256" key="1">
    <source>
        <dbReference type="ARBA" id="ARBA00004726"/>
    </source>
</evidence>
<evidence type="ECO:0000259" key="12">
    <source>
        <dbReference type="Pfam" id="PF06574"/>
    </source>
</evidence>
<dbReference type="NCBIfam" id="TIGR00125">
    <property type="entry name" value="cyt_tran_rel"/>
    <property type="match status" value="1"/>
</dbReference>
<dbReference type="Gene3D" id="3.40.50.620">
    <property type="entry name" value="HUPs"/>
    <property type="match status" value="1"/>
</dbReference>
<organism evidence="13 14">
    <name type="scientific">Priestia megaterium</name>
    <name type="common">Bacillus megaterium</name>
    <dbReference type="NCBI Taxonomy" id="1404"/>
    <lineage>
        <taxon>Bacteria</taxon>
        <taxon>Bacillati</taxon>
        <taxon>Bacillota</taxon>
        <taxon>Bacilli</taxon>
        <taxon>Bacillales</taxon>
        <taxon>Bacillaceae</taxon>
        <taxon>Priestia</taxon>
    </lineage>
</organism>
<sequence length="285" mass="31805">METIYLNPENLADYQQKASLSVMALGFFDGIHNGHREVIKTAFQKAKKRNLSLSVMSFFPHPKTVLSNGKTHVDYLMPLSDKEKIFCELGVDIFYIVEFDREFASLSPEKFAAKYLVDLGVVHAVAGFDYTYGFRGVGNMDRLISDSGGILEVTKVDKVEYQGEKISSTCIREKLASGNIEDLSAFLGRLYEVACEWDGTSLSVRPHYTLPAPGKYVVTVRGANQSQVLEMIVTKEKELIPLKSVSELASNDNGVLSIIWHEQILGKVKNSYQEHGWIQGVVQIG</sequence>
<keyword evidence="7" id="KW-0548">Nucleotidyltransferase</keyword>
<dbReference type="FunFam" id="3.40.50.620:FF:000021">
    <property type="entry name" value="Riboflavin biosynthesis protein"/>
    <property type="match status" value="1"/>
</dbReference>
<evidence type="ECO:0000256" key="8">
    <source>
        <dbReference type="ARBA" id="ARBA00022741"/>
    </source>
</evidence>
<dbReference type="InterPro" id="IPR014729">
    <property type="entry name" value="Rossmann-like_a/b/a_fold"/>
</dbReference>
<dbReference type="InterPro" id="IPR015864">
    <property type="entry name" value="FAD_synthase"/>
</dbReference>
<evidence type="ECO:0000313" key="14">
    <source>
        <dbReference type="Proteomes" id="UP000501868"/>
    </source>
</evidence>
<evidence type="ECO:0000256" key="7">
    <source>
        <dbReference type="ARBA" id="ARBA00022695"/>
    </source>
</evidence>
<keyword evidence="4" id="KW-0285">Flavoprotein</keyword>
<evidence type="ECO:0000256" key="11">
    <source>
        <dbReference type="ARBA" id="ARBA00049494"/>
    </source>
</evidence>
<reference evidence="13 14" key="2">
    <citation type="submission" date="2020-04" db="EMBL/GenBank/DDBJ databases">
        <authorList>
            <person name="Fomenkov A."/>
            <person name="Anton B.P."/>
            <person name="Roberts R.J."/>
        </authorList>
    </citation>
    <scope>NUCLEOTIDE SEQUENCE [LARGE SCALE GENOMIC DNA]</scope>
    <source>
        <strain evidence="13 14">S2</strain>
    </source>
</reference>
<proteinExistence type="inferred from homology"/>
<dbReference type="EC" id="2.7.7.2" evidence="3"/>
<keyword evidence="9" id="KW-0274">FAD</keyword>
<dbReference type="GO" id="GO:0009231">
    <property type="term" value="P:riboflavin biosynthetic process"/>
    <property type="evidence" value="ECO:0007669"/>
    <property type="project" value="InterPro"/>
</dbReference>
<dbReference type="UniPathway" id="UPA00277">
    <property type="reaction ID" value="UER00407"/>
</dbReference>
<dbReference type="Proteomes" id="UP000501868">
    <property type="component" value="Chromosome"/>
</dbReference>
<gene>
    <name evidence="13" type="ORF">HFZ78_12885</name>
</gene>
<evidence type="ECO:0000256" key="2">
    <source>
        <dbReference type="ARBA" id="ARBA00010214"/>
    </source>
</evidence>
<evidence type="ECO:0000313" key="13">
    <source>
        <dbReference type="EMBL" id="QIZ07513.1"/>
    </source>
</evidence>
<dbReference type="GO" id="GO:0005524">
    <property type="term" value="F:ATP binding"/>
    <property type="evidence" value="ECO:0007669"/>
    <property type="project" value="UniProtKB-KW"/>
</dbReference>
<keyword evidence="10" id="KW-0067">ATP-binding</keyword>
<dbReference type="GO" id="GO:0006747">
    <property type="term" value="P:FAD biosynthetic process"/>
    <property type="evidence" value="ECO:0007669"/>
    <property type="project" value="UniProtKB-UniPathway"/>
</dbReference>
<name>A0A6H1P1T4_PRIMG</name>